<dbReference type="Pfam" id="PF22633">
    <property type="entry name" value="F5_F8_type_C_2"/>
    <property type="match status" value="1"/>
</dbReference>
<dbReference type="AlphaFoldDB" id="A0A8B8BTR8"/>
<accession>A0A8B8BTR8</accession>
<dbReference type="InterPro" id="IPR042635">
    <property type="entry name" value="MEGF10/SREC1/2-like"/>
</dbReference>
<evidence type="ECO:0000313" key="4">
    <source>
        <dbReference type="Proteomes" id="UP000694844"/>
    </source>
</evidence>
<keyword evidence="3" id="KW-0732">Signal</keyword>
<name>A0A8B8BTR8_CRAVI</name>
<feature type="signal peptide" evidence="3">
    <location>
        <begin position="1"/>
        <end position="19"/>
    </location>
</feature>
<dbReference type="OrthoDB" id="6141792at2759"/>
<evidence type="ECO:0000256" key="3">
    <source>
        <dbReference type="SAM" id="SignalP"/>
    </source>
</evidence>
<dbReference type="Proteomes" id="UP000694844">
    <property type="component" value="Chromosome 9"/>
</dbReference>
<feature type="transmembrane region" description="Helical" evidence="2">
    <location>
        <begin position="293"/>
        <end position="319"/>
    </location>
</feature>
<dbReference type="Gene3D" id="2.60.120.260">
    <property type="entry name" value="Galactose-binding domain-like"/>
    <property type="match status" value="1"/>
</dbReference>
<sequence>MKNALLFLVVFVICRNSYGYVNLALNKHATITSRAHFWSRPELANDGNDGQGDAECTQTINNVTEAWWQVDLIGASILSVHITYAQNSADTMAGFSVYVSDDRNNFKGGHLCFHHNADTLPALIGEFECKVHGRYLTFYNERLPNVQYPDLYSSSAVIQLCEVNILGCERYDGGFSCLPCSSLCKNTCRNSTYGINCSRQCGHCANDVICDHVNGTCAEGCQAGWIAPFCNTSCPSGSFGMNCGGLCNDKCKTRGQCDPVTGHCVGGCAGGWKGDFCNQLTEPSGVAMEEESYLVEIVIGVVVGIIILIIAVIVIVIFVRYIQRSDSRSIAHQKK</sequence>
<keyword evidence="4" id="KW-1185">Reference proteome</keyword>
<dbReference type="KEGG" id="cvn:111113068"/>
<evidence type="ECO:0000256" key="1">
    <source>
        <dbReference type="ARBA" id="ARBA00022536"/>
    </source>
</evidence>
<gene>
    <name evidence="5" type="primary">LOC111113068</name>
</gene>
<keyword evidence="1" id="KW-0245">EGF-like domain</keyword>
<dbReference type="RefSeq" id="XP_022306747.1">
    <property type="nucleotide sequence ID" value="XM_022451039.1"/>
</dbReference>
<keyword evidence="2" id="KW-1133">Transmembrane helix</keyword>
<dbReference type="Gene3D" id="2.170.300.10">
    <property type="entry name" value="Tie2 ligand-binding domain superfamily"/>
    <property type="match status" value="1"/>
</dbReference>
<evidence type="ECO:0000256" key="2">
    <source>
        <dbReference type="SAM" id="Phobius"/>
    </source>
</evidence>
<proteinExistence type="predicted"/>
<keyword evidence="2" id="KW-0472">Membrane</keyword>
<dbReference type="GeneID" id="111113068"/>
<dbReference type="PANTHER" id="PTHR24043:SF8">
    <property type="entry name" value="EGF-LIKE DOMAIN-CONTAINING PROTEIN"/>
    <property type="match status" value="1"/>
</dbReference>
<dbReference type="GO" id="GO:0005044">
    <property type="term" value="F:scavenger receptor activity"/>
    <property type="evidence" value="ECO:0007669"/>
    <property type="project" value="InterPro"/>
</dbReference>
<feature type="chain" id="PRO_5034772724" evidence="3">
    <location>
        <begin position="20"/>
        <end position="335"/>
    </location>
</feature>
<dbReference type="SUPFAM" id="SSF49785">
    <property type="entry name" value="Galactose-binding domain-like"/>
    <property type="match status" value="1"/>
</dbReference>
<dbReference type="InterPro" id="IPR008979">
    <property type="entry name" value="Galactose-bd-like_sf"/>
</dbReference>
<evidence type="ECO:0000313" key="5">
    <source>
        <dbReference type="RefSeq" id="XP_022306747.1"/>
    </source>
</evidence>
<dbReference type="PANTHER" id="PTHR24043">
    <property type="entry name" value="SCAVENGER RECEPTOR CLASS F"/>
    <property type="match status" value="1"/>
</dbReference>
<protein>
    <submittedName>
        <fullName evidence="5">Multiple epidermal growth factor-like domains protein 10</fullName>
    </submittedName>
</protein>
<reference evidence="5" key="1">
    <citation type="submission" date="2025-08" db="UniProtKB">
        <authorList>
            <consortium name="RefSeq"/>
        </authorList>
    </citation>
    <scope>IDENTIFICATION</scope>
    <source>
        <tissue evidence="5">Whole sample</tissue>
    </source>
</reference>
<organism evidence="4 5">
    <name type="scientific">Crassostrea virginica</name>
    <name type="common">Eastern oyster</name>
    <dbReference type="NCBI Taxonomy" id="6565"/>
    <lineage>
        <taxon>Eukaryota</taxon>
        <taxon>Metazoa</taxon>
        <taxon>Spiralia</taxon>
        <taxon>Lophotrochozoa</taxon>
        <taxon>Mollusca</taxon>
        <taxon>Bivalvia</taxon>
        <taxon>Autobranchia</taxon>
        <taxon>Pteriomorphia</taxon>
        <taxon>Ostreida</taxon>
        <taxon>Ostreoidea</taxon>
        <taxon>Ostreidae</taxon>
        <taxon>Crassostrea</taxon>
    </lineage>
</organism>
<keyword evidence="2" id="KW-0812">Transmembrane</keyword>